<feature type="modified residue" description="Phosphohistidine; by HPr" evidence="7">
    <location>
        <position position="76"/>
    </location>
</feature>
<dbReference type="PROSITE" id="PS51095">
    <property type="entry name" value="PTS_EIIA_TYPE_3"/>
    <property type="match status" value="1"/>
</dbReference>
<dbReference type="Gene3D" id="1.20.58.80">
    <property type="entry name" value="Phosphotransferase system, lactose/cellobiose-type IIA subunit"/>
    <property type="match status" value="1"/>
</dbReference>
<dbReference type="GO" id="GO:0016740">
    <property type="term" value="F:transferase activity"/>
    <property type="evidence" value="ECO:0007669"/>
    <property type="project" value="UniProtKB-KW"/>
</dbReference>
<dbReference type="GO" id="GO:0009401">
    <property type="term" value="P:phosphoenolpyruvate-dependent sugar phosphotransferase system"/>
    <property type="evidence" value="ECO:0007669"/>
    <property type="project" value="UniProtKB-KW"/>
</dbReference>
<keyword evidence="4" id="KW-0598">Phosphotransferase system</keyword>
<dbReference type="Proteomes" id="UP000198668">
    <property type="component" value="Unassembled WGS sequence"/>
</dbReference>
<evidence type="ECO:0000256" key="1">
    <source>
        <dbReference type="ARBA" id="ARBA00022448"/>
    </source>
</evidence>
<dbReference type="SUPFAM" id="SSF46973">
    <property type="entry name" value="Enzyme IIa from lactose specific PTS, IIa-lac"/>
    <property type="match status" value="1"/>
</dbReference>
<evidence type="ECO:0000256" key="6">
    <source>
        <dbReference type="PIRSR" id="PIRSR000699-2"/>
    </source>
</evidence>
<accession>A0A1I3AYB8</accession>
<dbReference type="InterPro" id="IPR003188">
    <property type="entry name" value="PTS_IIA_lac/cel"/>
</dbReference>
<keyword evidence="9" id="KW-1185">Reference proteome</keyword>
<dbReference type="CDD" id="cd00215">
    <property type="entry name" value="PTS_IIA_lac"/>
    <property type="match status" value="1"/>
</dbReference>
<keyword evidence="3" id="KW-0808">Transferase</keyword>
<keyword evidence="2" id="KW-0762">Sugar transport</keyword>
<feature type="binding site" evidence="6">
    <location>
        <position position="79"/>
    </location>
    <ligand>
        <name>Mg(2+)</name>
        <dbReference type="ChEBI" id="CHEBI:18420"/>
        <note>ligand shared between all trimeric partners</note>
    </ligand>
</feature>
<evidence type="ECO:0000256" key="2">
    <source>
        <dbReference type="ARBA" id="ARBA00022597"/>
    </source>
</evidence>
<dbReference type="OrthoDB" id="350602at2"/>
<evidence type="ECO:0000256" key="4">
    <source>
        <dbReference type="ARBA" id="ARBA00022683"/>
    </source>
</evidence>
<evidence type="ECO:0000256" key="5">
    <source>
        <dbReference type="PIRSR" id="PIRSR000699-1"/>
    </source>
</evidence>
<reference evidence="8 9" key="1">
    <citation type="submission" date="2016-10" db="EMBL/GenBank/DDBJ databases">
        <authorList>
            <person name="de Groot N.N."/>
        </authorList>
    </citation>
    <scope>NUCLEOTIDE SEQUENCE [LARGE SCALE GENOMIC DNA]</scope>
    <source>
        <strain evidence="8 9">DSM 27630</strain>
    </source>
</reference>
<dbReference type="GO" id="GO:0046872">
    <property type="term" value="F:metal ion binding"/>
    <property type="evidence" value="ECO:0007669"/>
    <property type="project" value="UniProtKB-KW"/>
</dbReference>
<dbReference type="PANTHER" id="PTHR34382:SF7">
    <property type="entry name" value="PTS SYSTEM N,N'-DIACETYLCHITOBIOSE-SPECIFIC EIIA COMPONENT"/>
    <property type="match status" value="1"/>
</dbReference>
<feature type="active site" description="Tele-phosphohistidine intermediate" evidence="5">
    <location>
        <position position="76"/>
    </location>
</feature>
<dbReference type="InterPro" id="IPR036542">
    <property type="entry name" value="PTS_IIA_lac/cel_sf"/>
</dbReference>
<evidence type="ECO:0000256" key="3">
    <source>
        <dbReference type="ARBA" id="ARBA00022679"/>
    </source>
</evidence>
<keyword evidence="6" id="KW-0479">Metal-binding</keyword>
<evidence type="ECO:0000256" key="7">
    <source>
        <dbReference type="PROSITE-ProRule" id="PRU00418"/>
    </source>
</evidence>
<proteinExistence type="predicted"/>
<comment type="cofactor">
    <cofactor evidence="6">
        <name>Mg(2+)</name>
        <dbReference type="ChEBI" id="CHEBI:18420"/>
    </cofactor>
    <text evidence="6">Binds 1 Mg(2+) ion per trimer.</text>
</comment>
<dbReference type="Pfam" id="PF02255">
    <property type="entry name" value="PTS_IIA"/>
    <property type="match status" value="1"/>
</dbReference>
<keyword evidence="6" id="KW-0460">Magnesium</keyword>
<name>A0A1I3AYB8_9LACT</name>
<dbReference type="AlphaFoldDB" id="A0A1I3AYB8"/>
<dbReference type="PIRSF" id="PIRSF000699">
    <property type="entry name" value="PTS_IILac_III"/>
    <property type="match status" value="1"/>
</dbReference>
<organism evidence="8 9">
    <name type="scientific">Pisciglobus halotolerans</name>
    <dbReference type="NCBI Taxonomy" id="745365"/>
    <lineage>
        <taxon>Bacteria</taxon>
        <taxon>Bacillati</taxon>
        <taxon>Bacillota</taxon>
        <taxon>Bacilli</taxon>
        <taxon>Lactobacillales</taxon>
        <taxon>Carnobacteriaceae</taxon>
    </lineage>
</organism>
<keyword evidence="1" id="KW-0813">Transport</keyword>
<gene>
    <name evidence="8" type="ORF">SAMN04489868_10295</name>
</gene>
<evidence type="ECO:0000313" key="8">
    <source>
        <dbReference type="EMBL" id="SFH54729.1"/>
    </source>
</evidence>
<dbReference type="PANTHER" id="PTHR34382">
    <property type="entry name" value="PTS SYSTEM N,N'-DIACETYLCHITOBIOSE-SPECIFIC EIIA COMPONENT"/>
    <property type="match status" value="1"/>
</dbReference>
<sequence>MEDLETIIFDIIIHSGNARALAYDALEKARSGEYKEIDRLMNECKEEMTLAHNTQTKLVQDEVRGEDVKISLLLIHAQDQLMTSMTEQTLIQQMIEMQKEINTLRE</sequence>
<protein>
    <submittedName>
        <fullName evidence="8">PTS system, cellobiose-specific IIA component</fullName>
    </submittedName>
</protein>
<evidence type="ECO:0000313" key="9">
    <source>
        <dbReference type="Proteomes" id="UP000198668"/>
    </source>
</evidence>
<dbReference type="EMBL" id="FOQE01000002">
    <property type="protein sequence ID" value="SFH54729.1"/>
    <property type="molecule type" value="Genomic_DNA"/>
</dbReference>
<dbReference type="RefSeq" id="WP_092090911.1">
    <property type="nucleotide sequence ID" value="NZ_FOQE01000002.1"/>
</dbReference>